<keyword evidence="4" id="KW-1185">Reference proteome</keyword>
<accession>A0A0P0FA94</accession>
<dbReference type="RefSeq" id="WP_035676652.1">
    <property type="nucleotide sequence ID" value="NZ_CP012915.1"/>
</dbReference>
<protein>
    <submittedName>
        <fullName evidence="2">Uncharacterized protein</fullName>
    </submittedName>
</protein>
<keyword evidence="2" id="KW-0614">Plasmid</keyword>
<dbReference type="KEGG" id="abf:AMK58_16020"/>
<organism evidence="2 3">
    <name type="scientific">Azospirillum brasilense</name>
    <dbReference type="NCBI Taxonomy" id="192"/>
    <lineage>
        <taxon>Bacteria</taxon>
        <taxon>Pseudomonadati</taxon>
        <taxon>Pseudomonadota</taxon>
        <taxon>Alphaproteobacteria</taxon>
        <taxon>Rhodospirillales</taxon>
        <taxon>Azospirillaceae</taxon>
        <taxon>Azospirillum</taxon>
    </lineage>
</organism>
<dbReference type="EMBL" id="JAWXYC010000003">
    <property type="protein sequence ID" value="MDX5951341.1"/>
    <property type="molecule type" value="Genomic_DNA"/>
</dbReference>
<name>A0A0P0FA94_AZOBR</name>
<geneLocation type="plasmid" evidence="2 3">
    <name>p1</name>
</geneLocation>
<gene>
    <name evidence="2" type="ORF">D3868_21400</name>
    <name evidence="1" type="ORF">SIM66_09070</name>
</gene>
<proteinExistence type="predicted"/>
<reference evidence="2 3" key="1">
    <citation type="submission" date="2018-09" db="EMBL/GenBank/DDBJ databases">
        <title>Whole genome based analysis of evolution and adaptive divergence in Indian and Brazilian strains of Azospirillum brasilense.</title>
        <authorList>
            <person name="Singh C."/>
            <person name="Tripathi A.K."/>
        </authorList>
    </citation>
    <scope>NUCLEOTIDE SEQUENCE [LARGE SCALE GENOMIC DNA]</scope>
    <source>
        <strain evidence="2 3">MTCC4038</strain>
        <plasmid evidence="2 3">p1</plasmid>
    </source>
</reference>
<reference evidence="1 4" key="2">
    <citation type="submission" date="2023-11" db="EMBL/GenBank/DDBJ databases">
        <title>MicrobeMod: A computational toolkit for identifying prokaryotic methylation and restriction-modification with nanopore sequencing.</title>
        <authorList>
            <person name="Crits-Christoph A."/>
            <person name="Kang S.C."/>
            <person name="Lee H."/>
            <person name="Ostrov N."/>
        </authorList>
    </citation>
    <scope>NUCLEOTIDE SEQUENCE [LARGE SCALE GENOMIC DNA]</scope>
    <source>
        <strain evidence="1 4">ATCC 29145</strain>
    </source>
</reference>
<evidence type="ECO:0000313" key="1">
    <source>
        <dbReference type="EMBL" id="MDX5951341.1"/>
    </source>
</evidence>
<sequence>MAKKQVLVGQVFQTVGATNGRSWRVRETVTLFGIPHARVVSTEDEGDAKTLSCLVLVDSNYYRMIGSAPVGTVAA</sequence>
<evidence type="ECO:0000313" key="2">
    <source>
        <dbReference type="EMBL" id="QCO11528.1"/>
    </source>
</evidence>
<dbReference type="Proteomes" id="UP001277471">
    <property type="component" value="Unassembled WGS sequence"/>
</dbReference>
<dbReference type="GeneID" id="56453076"/>
<evidence type="ECO:0000313" key="3">
    <source>
        <dbReference type="Proteomes" id="UP000298774"/>
    </source>
</evidence>
<dbReference type="Proteomes" id="UP000298774">
    <property type="component" value="Plasmid p1"/>
</dbReference>
<dbReference type="EMBL" id="CP032340">
    <property type="protein sequence ID" value="QCO11528.1"/>
    <property type="molecule type" value="Genomic_DNA"/>
</dbReference>
<evidence type="ECO:0000313" key="4">
    <source>
        <dbReference type="Proteomes" id="UP001277471"/>
    </source>
</evidence>
<dbReference type="AlphaFoldDB" id="A0A0P0FA94"/>